<feature type="transmembrane region" description="Helical" evidence="7">
    <location>
        <begin position="130"/>
        <end position="150"/>
    </location>
</feature>
<gene>
    <name evidence="9" type="ORF">BCR25_05675</name>
</gene>
<dbReference type="InterPro" id="IPR020846">
    <property type="entry name" value="MFS_dom"/>
</dbReference>
<proteinExistence type="predicted"/>
<feature type="transmembrane region" description="Helical" evidence="7">
    <location>
        <begin position="369"/>
        <end position="391"/>
    </location>
</feature>
<keyword evidence="2" id="KW-0813">Transport</keyword>
<comment type="subcellular location">
    <subcellularLocation>
        <location evidence="1">Cell membrane</location>
        <topology evidence="1">Multi-pass membrane protein</topology>
    </subcellularLocation>
</comment>
<keyword evidence="3" id="KW-1003">Cell membrane</keyword>
<sequence length="407" mass="43912">MNHSSMRKISILAVSLVVVSGGAIGANIPAMAKTFPEIPLSLVEMLTTIPALFIIPAVLLSTKIANLWGYKRTVLIGLGIVFISGIIPALITNFTIIFISRACFGFGVGLFNSLLIAFISYFYQGSERAATIGFQSAFEGIGGMSLTFAVGQLLKISWQTSFWVYLIVLPIFVLFALFVPEISQQDISQMHGEKKAMSKQVEGEKETLDSLSFAGYIVLLIVVVCVYMSITVKGTLLMTTLGYGNATDGSNILSLIGVGAMSAGFLFGRVFKVTKHWTMPFAFLLMGLAMALIGFSDRVLVTGIGAMICGFSFRTFIPYLFNQVNNGSAHQAARRTSLLLVAFNFGSAFSPYGIAMIDSLSVFSSIRGTFFSEAILLLLLAAITGGISFFGEKAKRSSLYRSSSLKK</sequence>
<dbReference type="PANTHER" id="PTHR43124:SF3">
    <property type="entry name" value="CHLORAMPHENICOL EFFLUX PUMP RV0191"/>
    <property type="match status" value="1"/>
</dbReference>
<evidence type="ECO:0000313" key="10">
    <source>
        <dbReference type="Proteomes" id="UP000095094"/>
    </source>
</evidence>
<dbReference type="InterPro" id="IPR011701">
    <property type="entry name" value="MFS"/>
</dbReference>
<dbReference type="InterPro" id="IPR050189">
    <property type="entry name" value="MFS_Efflux_Transporters"/>
</dbReference>
<dbReference type="SUPFAM" id="SSF103473">
    <property type="entry name" value="MFS general substrate transporter"/>
    <property type="match status" value="1"/>
</dbReference>
<feature type="domain" description="Major facilitator superfamily (MFS) profile" evidence="8">
    <location>
        <begin position="6"/>
        <end position="396"/>
    </location>
</feature>
<evidence type="ECO:0000256" key="3">
    <source>
        <dbReference type="ARBA" id="ARBA00022475"/>
    </source>
</evidence>
<dbReference type="Pfam" id="PF07690">
    <property type="entry name" value="MFS_1"/>
    <property type="match status" value="1"/>
</dbReference>
<dbReference type="InterPro" id="IPR036259">
    <property type="entry name" value="MFS_trans_sf"/>
</dbReference>
<accession>A0A1E5GJX5</accession>
<feature type="transmembrane region" description="Helical" evidence="7">
    <location>
        <begin position="162"/>
        <end position="180"/>
    </location>
</feature>
<evidence type="ECO:0000256" key="5">
    <source>
        <dbReference type="ARBA" id="ARBA00022989"/>
    </source>
</evidence>
<name>A0A1E5GJX5_9ENTE</name>
<evidence type="ECO:0000313" key="9">
    <source>
        <dbReference type="EMBL" id="OEG12977.1"/>
    </source>
</evidence>
<comment type="caution">
    <text evidence="9">The sequence shown here is derived from an EMBL/GenBank/DDBJ whole genome shotgun (WGS) entry which is preliminary data.</text>
</comment>
<evidence type="ECO:0000256" key="7">
    <source>
        <dbReference type="SAM" id="Phobius"/>
    </source>
</evidence>
<organism evidence="9 10">
    <name type="scientific">Enterococcus termitis</name>
    <dbReference type="NCBI Taxonomy" id="332950"/>
    <lineage>
        <taxon>Bacteria</taxon>
        <taxon>Bacillati</taxon>
        <taxon>Bacillota</taxon>
        <taxon>Bacilli</taxon>
        <taxon>Lactobacillales</taxon>
        <taxon>Enterococcaceae</taxon>
        <taxon>Enterococcus</taxon>
    </lineage>
</organism>
<feature type="transmembrane region" description="Helical" evidence="7">
    <location>
        <begin position="277"/>
        <end position="293"/>
    </location>
</feature>
<evidence type="ECO:0000256" key="6">
    <source>
        <dbReference type="ARBA" id="ARBA00023136"/>
    </source>
</evidence>
<dbReference type="PROSITE" id="PS50850">
    <property type="entry name" value="MFS"/>
    <property type="match status" value="1"/>
</dbReference>
<feature type="transmembrane region" description="Helical" evidence="7">
    <location>
        <begin position="41"/>
        <end position="62"/>
    </location>
</feature>
<dbReference type="Proteomes" id="UP000095094">
    <property type="component" value="Unassembled WGS sequence"/>
</dbReference>
<keyword evidence="10" id="KW-1185">Reference proteome</keyword>
<dbReference type="OrthoDB" id="1650550at2"/>
<feature type="transmembrane region" description="Helical" evidence="7">
    <location>
        <begin position="299"/>
        <end position="317"/>
    </location>
</feature>
<keyword evidence="5 7" id="KW-1133">Transmembrane helix</keyword>
<dbReference type="EMBL" id="MIJY01000023">
    <property type="protein sequence ID" value="OEG12977.1"/>
    <property type="molecule type" value="Genomic_DNA"/>
</dbReference>
<dbReference type="RefSeq" id="WP_069663677.1">
    <property type="nucleotide sequence ID" value="NZ_JBHUJJ010000001.1"/>
</dbReference>
<dbReference type="Gene3D" id="1.20.1250.20">
    <property type="entry name" value="MFS general substrate transporter like domains"/>
    <property type="match status" value="1"/>
</dbReference>
<evidence type="ECO:0000256" key="2">
    <source>
        <dbReference type="ARBA" id="ARBA00022448"/>
    </source>
</evidence>
<dbReference type="AlphaFoldDB" id="A0A1E5GJX5"/>
<feature type="transmembrane region" description="Helical" evidence="7">
    <location>
        <begin position="74"/>
        <end position="98"/>
    </location>
</feature>
<feature type="transmembrane region" description="Helical" evidence="7">
    <location>
        <begin position="104"/>
        <end position="123"/>
    </location>
</feature>
<evidence type="ECO:0000256" key="1">
    <source>
        <dbReference type="ARBA" id="ARBA00004651"/>
    </source>
</evidence>
<feature type="transmembrane region" description="Helical" evidence="7">
    <location>
        <begin position="338"/>
        <end position="357"/>
    </location>
</feature>
<evidence type="ECO:0000256" key="4">
    <source>
        <dbReference type="ARBA" id="ARBA00022692"/>
    </source>
</evidence>
<protein>
    <recommendedName>
        <fullName evidence="8">Major facilitator superfamily (MFS) profile domain-containing protein</fullName>
    </recommendedName>
</protein>
<dbReference type="PANTHER" id="PTHR43124">
    <property type="entry name" value="PURINE EFFLUX PUMP PBUE"/>
    <property type="match status" value="1"/>
</dbReference>
<keyword evidence="6 7" id="KW-0472">Membrane</keyword>
<dbReference type="GO" id="GO:0022857">
    <property type="term" value="F:transmembrane transporter activity"/>
    <property type="evidence" value="ECO:0007669"/>
    <property type="project" value="InterPro"/>
</dbReference>
<evidence type="ECO:0000259" key="8">
    <source>
        <dbReference type="PROSITE" id="PS50850"/>
    </source>
</evidence>
<keyword evidence="4 7" id="KW-0812">Transmembrane</keyword>
<feature type="transmembrane region" description="Helical" evidence="7">
    <location>
        <begin position="252"/>
        <end position="270"/>
    </location>
</feature>
<feature type="transmembrane region" description="Helical" evidence="7">
    <location>
        <begin position="213"/>
        <end position="232"/>
    </location>
</feature>
<dbReference type="GO" id="GO:0005886">
    <property type="term" value="C:plasma membrane"/>
    <property type="evidence" value="ECO:0007669"/>
    <property type="project" value="UniProtKB-SubCell"/>
</dbReference>
<reference evidence="10" key="1">
    <citation type="submission" date="2016-09" db="EMBL/GenBank/DDBJ databases">
        <authorList>
            <person name="Gulvik C.A."/>
        </authorList>
    </citation>
    <scope>NUCLEOTIDE SEQUENCE [LARGE SCALE GENOMIC DNA]</scope>
    <source>
        <strain evidence="10">LMG 8895</strain>
    </source>
</reference>